<evidence type="ECO:0000313" key="2">
    <source>
        <dbReference type="Proteomes" id="UP000448575"/>
    </source>
</evidence>
<dbReference type="AlphaFoldDB" id="A0A6N9HPI9"/>
<accession>A0A6N9HPI9</accession>
<sequence>MRRFVPRLHIAIISTCEKTAFALAERIYEHGQLAHIFANAKDLCERAELQALDIVFFDRRSSGFAMSLSAVRTLIRDASGYAMLCGFGVGCGITPIGLDYSYDSAISDGDLSSLLADAMAGLEDDVFSPLPGYASYAC</sequence>
<proteinExistence type="predicted"/>
<dbReference type="EMBL" id="WWCJ01000028">
    <property type="protein sequence ID" value="MYN05349.1"/>
    <property type="molecule type" value="Genomic_DNA"/>
</dbReference>
<comment type="caution">
    <text evidence="1">The sequence shown here is derived from an EMBL/GenBank/DDBJ whole genome shotgun (WGS) entry which is preliminary data.</text>
</comment>
<dbReference type="Proteomes" id="UP000448575">
    <property type="component" value="Unassembled WGS sequence"/>
</dbReference>
<reference evidence="1 2" key="1">
    <citation type="submission" date="2019-12" db="EMBL/GenBank/DDBJ databases">
        <title>Novel species isolated from a subtropical stream in China.</title>
        <authorList>
            <person name="Lu H."/>
        </authorList>
    </citation>
    <scope>NUCLEOTIDE SEQUENCE [LARGE SCALE GENOMIC DNA]</scope>
    <source>
        <strain evidence="1 2">DS3</strain>
    </source>
</reference>
<protein>
    <submittedName>
        <fullName evidence="1">Uncharacterized protein</fullName>
    </submittedName>
</protein>
<name>A0A6N9HPI9_9BURK</name>
<evidence type="ECO:0000313" key="1">
    <source>
        <dbReference type="EMBL" id="MYN05349.1"/>
    </source>
</evidence>
<dbReference type="RefSeq" id="WP_161028297.1">
    <property type="nucleotide sequence ID" value="NZ_WWCJ01000028.1"/>
</dbReference>
<keyword evidence="2" id="KW-1185">Reference proteome</keyword>
<gene>
    <name evidence="1" type="ORF">GTP41_24940</name>
</gene>
<organism evidence="1 2">
    <name type="scientific">Pseudoduganella guangdongensis</name>
    <dbReference type="NCBI Taxonomy" id="2692179"/>
    <lineage>
        <taxon>Bacteria</taxon>
        <taxon>Pseudomonadati</taxon>
        <taxon>Pseudomonadota</taxon>
        <taxon>Betaproteobacteria</taxon>
        <taxon>Burkholderiales</taxon>
        <taxon>Oxalobacteraceae</taxon>
        <taxon>Telluria group</taxon>
        <taxon>Pseudoduganella</taxon>
    </lineage>
</organism>